<evidence type="ECO:0000313" key="3">
    <source>
        <dbReference type="Proteomes" id="UP000199114"/>
    </source>
</evidence>
<gene>
    <name evidence="2" type="ORF">SAMN04489841_3942</name>
</gene>
<dbReference type="OrthoDB" id="176300at2157"/>
<dbReference type="Proteomes" id="UP000199114">
    <property type="component" value="Unassembled WGS sequence"/>
</dbReference>
<dbReference type="Pfam" id="PF18865">
    <property type="entry name" value="AbiJ_NTD5"/>
    <property type="match status" value="1"/>
</dbReference>
<evidence type="ECO:0000313" key="2">
    <source>
        <dbReference type="EMBL" id="SER50389.1"/>
    </source>
</evidence>
<dbReference type="AlphaFoldDB" id="A0A1H9PRH5"/>
<reference evidence="3" key="1">
    <citation type="submission" date="2016-10" db="EMBL/GenBank/DDBJ databases">
        <authorList>
            <person name="Varghese N."/>
            <person name="Submissions S."/>
        </authorList>
    </citation>
    <scope>NUCLEOTIDE SEQUENCE [LARGE SCALE GENOMIC DNA]</scope>
    <source>
        <strain evidence="3">DSM 25055</strain>
    </source>
</reference>
<protein>
    <recommendedName>
        <fullName evidence="1">AbiJ N-terminal domain-containing protein</fullName>
    </recommendedName>
</protein>
<proteinExistence type="predicted"/>
<sequence length="269" mass="31517">MSDDALQTLLSQFSYFIAEQNFDHQDWERITTEQGAVDTARKIDRFFRSWKWGDEDRAHNTLRFLKVLCDRGDEDTALAIMGQAYDLVGGADAEELEGYPALQALEDEQITHADTVPLFTHTAKSFIDIENTTDDFYDDLIENINKCYRIGVYDGTFVLTRKLLENLVIDLLRKEYPKSYLRMYYIPEYGRFRNFSELLEVFEYRLKDYQSYSNGMNRELISDINRFRESANSDAHSIVRNPEQEEIKDLGEDAEHAAKVMFRALRNMD</sequence>
<organism evidence="2 3">
    <name type="scientific">Natrinema salaciae</name>
    <dbReference type="NCBI Taxonomy" id="1186196"/>
    <lineage>
        <taxon>Archaea</taxon>
        <taxon>Methanobacteriati</taxon>
        <taxon>Methanobacteriota</taxon>
        <taxon>Stenosarchaea group</taxon>
        <taxon>Halobacteria</taxon>
        <taxon>Halobacteriales</taxon>
        <taxon>Natrialbaceae</taxon>
        <taxon>Natrinema</taxon>
    </lineage>
</organism>
<accession>A0A1H9PRH5</accession>
<feature type="domain" description="AbiJ N-terminal" evidence="1">
    <location>
        <begin position="17"/>
        <end position="74"/>
    </location>
</feature>
<name>A0A1H9PRH5_9EURY</name>
<dbReference type="RefSeq" id="WP_090620797.1">
    <property type="nucleotide sequence ID" value="NZ_FOFD01000006.1"/>
</dbReference>
<dbReference type="InterPro" id="IPR040508">
    <property type="entry name" value="AbiJ_NTD5"/>
</dbReference>
<evidence type="ECO:0000259" key="1">
    <source>
        <dbReference type="Pfam" id="PF18865"/>
    </source>
</evidence>
<keyword evidence="3" id="KW-1185">Reference proteome</keyword>
<dbReference type="EMBL" id="FOFD01000006">
    <property type="protein sequence ID" value="SER50389.1"/>
    <property type="molecule type" value="Genomic_DNA"/>
</dbReference>